<feature type="domain" description="CHAT" evidence="2">
    <location>
        <begin position="214"/>
        <end position="335"/>
    </location>
</feature>
<dbReference type="InterPro" id="IPR007890">
    <property type="entry name" value="CHASE2"/>
</dbReference>
<keyword evidence="4" id="KW-1185">Reference proteome</keyword>
<dbReference type="Pfam" id="PF05226">
    <property type="entry name" value="CHASE2"/>
    <property type="match status" value="1"/>
</dbReference>
<protein>
    <recommendedName>
        <fullName evidence="5">CHASE2 domain-containing protein</fullName>
    </recommendedName>
</protein>
<feature type="domain" description="CHASE2" evidence="1">
    <location>
        <begin position="382"/>
        <end position="531"/>
    </location>
</feature>
<sequence length="534" mass="60547">MTKLVILSLGQGNLESGFPNVSARIWTSGNTCPTQVSGSLPAAPEIAECYRRWRILYEELYQRLFWRIPSPNKDFEIDSSDVTNVSEVEFSELCQQLKNLLNTWLNSTYFDRIKTKLYLKLKPADEIRIIVETKDNQLRQIPWQLWDFLKDYPKAEIALSTVNFEPPPYRTPAGKVRILAIFGSSDGIDIEIDRKLLEKLPGAELVCLNQPRRRDLNRYLWDKQGWDILFFAGHSQTEGETGWIYLNQTERLTISQFNNALRNAIERGLQLAIFNSCDGLGLANQLADLQIPQTIVMREPVSDEVATAFLENFLAAFAGGESFYLAVREAREKLEPLEDEFVCATWLPVICQNPGVEPPTWQQLRGIDYLTLKTVLIGSVVVTILVLVLRQMGMLQLSEWQAFDQMLRLRPDEGVDARLLVVEATEEEINRYGFPLPDAVLAQVVDRLKPHQPAIIALDIFRDRAREPGHAALAKHFDKNNHLIGLCSAKQVSNPNKPGIAPPPSLPKNRLGFSDVVVDPDGILRRHLLFNACC</sequence>
<proteinExistence type="predicted"/>
<reference evidence="3" key="1">
    <citation type="submission" date="2019-10" db="EMBL/GenBank/DDBJ databases">
        <title>Draft genome sequece of Microseira wollei NIES-4236.</title>
        <authorList>
            <person name="Yamaguchi H."/>
            <person name="Suzuki S."/>
            <person name="Kawachi M."/>
        </authorList>
    </citation>
    <scope>NUCLEOTIDE SEQUENCE</scope>
    <source>
        <strain evidence="3">NIES-4236</strain>
    </source>
</reference>
<evidence type="ECO:0000259" key="2">
    <source>
        <dbReference type="Pfam" id="PF12770"/>
    </source>
</evidence>
<dbReference type="EMBL" id="BLAY01000099">
    <property type="protein sequence ID" value="GET40742.1"/>
    <property type="molecule type" value="Genomic_DNA"/>
</dbReference>
<accession>A0AAV3XCW4</accession>
<comment type="caution">
    <text evidence="3">The sequence shown here is derived from an EMBL/GenBank/DDBJ whole genome shotgun (WGS) entry which is preliminary data.</text>
</comment>
<dbReference type="InterPro" id="IPR024983">
    <property type="entry name" value="CHAT_dom"/>
</dbReference>
<evidence type="ECO:0008006" key="5">
    <source>
        <dbReference type="Google" id="ProtNLM"/>
    </source>
</evidence>
<evidence type="ECO:0000313" key="4">
    <source>
        <dbReference type="Proteomes" id="UP001050975"/>
    </source>
</evidence>
<evidence type="ECO:0000313" key="3">
    <source>
        <dbReference type="EMBL" id="GET40742.1"/>
    </source>
</evidence>
<dbReference type="AlphaFoldDB" id="A0AAV3XCW4"/>
<name>A0AAV3XCW4_9CYAN</name>
<dbReference type="Proteomes" id="UP001050975">
    <property type="component" value="Unassembled WGS sequence"/>
</dbReference>
<gene>
    <name evidence="3" type="ORF">MiSe_55530</name>
</gene>
<evidence type="ECO:0000259" key="1">
    <source>
        <dbReference type="Pfam" id="PF05226"/>
    </source>
</evidence>
<dbReference type="Pfam" id="PF12770">
    <property type="entry name" value="CHAT"/>
    <property type="match status" value="1"/>
</dbReference>
<dbReference type="RefSeq" id="WP_226586834.1">
    <property type="nucleotide sequence ID" value="NZ_BLAY01000099.1"/>
</dbReference>
<organism evidence="3 4">
    <name type="scientific">Microseira wollei NIES-4236</name>
    <dbReference type="NCBI Taxonomy" id="2530354"/>
    <lineage>
        <taxon>Bacteria</taxon>
        <taxon>Bacillati</taxon>
        <taxon>Cyanobacteriota</taxon>
        <taxon>Cyanophyceae</taxon>
        <taxon>Oscillatoriophycideae</taxon>
        <taxon>Aerosakkonematales</taxon>
        <taxon>Aerosakkonemataceae</taxon>
        <taxon>Microseira</taxon>
    </lineage>
</organism>